<sequence>MKMSSKFCNIEFPLVQVPVWSLKMEEPFRNLFPIRQTVLAEIIDDMNVNGFDFGHPIVVWKMIVVDGHTRLKAAIAAGLETVPVICRQFNDENEALEYAIRCQRNRRNLTNGELLQCLQQLDMRKKAGRPANNSSCSMSRGKSSVDLGETLGISCKKVERLRAINAYATDEIKEALRQGKYSINRAYEETMRSRRPQEKIEPDTDAELVHSIMADIHARMNEIQIRKLVKALQIELANC</sequence>
<keyword evidence="3" id="KW-1185">Reference proteome</keyword>
<proteinExistence type="predicted"/>
<dbReference type="SUPFAM" id="SSF110849">
    <property type="entry name" value="ParB/Sulfiredoxin"/>
    <property type="match status" value="1"/>
</dbReference>
<dbReference type="Gene3D" id="3.90.1530.10">
    <property type="entry name" value="Conserved hypothetical protein from pyrococcus furiosus pfu- 392566-001, ParB domain"/>
    <property type="match status" value="1"/>
</dbReference>
<reference evidence="2 3" key="1">
    <citation type="submission" date="2019-08" db="EMBL/GenBank/DDBJ databases">
        <title>In-depth cultivation of the pig gut microbiome towards novel bacterial diversity and tailored functional studies.</title>
        <authorList>
            <person name="Wylensek D."/>
            <person name="Hitch T.C.A."/>
            <person name="Clavel T."/>
        </authorList>
    </citation>
    <scope>NUCLEOTIDE SEQUENCE [LARGE SCALE GENOMIC DNA]</scope>
    <source>
        <strain evidence="2 3">BBE-744-WT-12</strain>
    </source>
</reference>
<dbReference type="InterPro" id="IPR003115">
    <property type="entry name" value="ParB_N"/>
</dbReference>
<evidence type="ECO:0000313" key="3">
    <source>
        <dbReference type="Proteomes" id="UP000435649"/>
    </source>
</evidence>
<comment type="caution">
    <text evidence="2">The sequence shown here is derived from an EMBL/GenBank/DDBJ whole genome shotgun (WGS) entry which is preliminary data.</text>
</comment>
<dbReference type="InterPro" id="IPR036086">
    <property type="entry name" value="ParB/Sulfiredoxin_sf"/>
</dbReference>
<dbReference type="SMART" id="SM00470">
    <property type="entry name" value="ParB"/>
    <property type="match status" value="1"/>
</dbReference>
<dbReference type="EMBL" id="VUNS01000043">
    <property type="protein sequence ID" value="MST99606.1"/>
    <property type="molecule type" value="Genomic_DNA"/>
</dbReference>
<protein>
    <recommendedName>
        <fullName evidence="1">ParB-like N-terminal domain-containing protein</fullName>
    </recommendedName>
</protein>
<evidence type="ECO:0000313" key="2">
    <source>
        <dbReference type="EMBL" id="MST99606.1"/>
    </source>
</evidence>
<name>A0A844G8B3_9BACT</name>
<accession>A0A844G8B3</accession>
<gene>
    <name evidence="2" type="ORF">FYJ85_21490</name>
</gene>
<dbReference type="Proteomes" id="UP000435649">
    <property type="component" value="Unassembled WGS sequence"/>
</dbReference>
<dbReference type="AlphaFoldDB" id="A0A844G8B3"/>
<organism evidence="2 3">
    <name type="scientific">Victivallis lenta</name>
    <dbReference type="NCBI Taxonomy" id="2606640"/>
    <lineage>
        <taxon>Bacteria</taxon>
        <taxon>Pseudomonadati</taxon>
        <taxon>Lentisphaerota</taxon>
        <taxon>Lentisphaeria</taxon>
        <taxon>Victivallales</taxon>
        <taxon>Victivallaceae</taxon>
        <taxon>Victivallis</taxon>
    </lineage>
</organism>
<evidence type="ECO:0000259" key="1">
    <source>
        <dbReference type="SMART" id="SM00470"/>
    </source>
</evidence>
<feature type="domain" description="ParB-like N-terminal" evidence="1">
    <location>
        <begin position="15"/>
        <end position="106"/>
    </location>
</feature>
<dbReference type="Pfam" id="PF02195">
    <property type="entry name" value="ParB_N"/>
    <property type="match status" value="1"/>
</dbReference>